<dbReference type="InterPro" id="IPR042307">
    <property type="entry name" value="Reeler_sf"/>
</dbReference>
<gene>
    <name evidence="5" type="ORF">N5A56_000870</name>
</gene>
<organism evidence="5 6">
    <name type="scientific">Polaribacter ponticola</name>
    <dbReference type="NCBI Taxonomy" id="2978475"/>
    <lineage>
        <taxon>Bacteria</taxon>
        <taxon>Pseudomonadati</taxon>
        <taxon>Bacteroidota</taxon>
        <taxon>Flavobacteriia</taxon>
        <taxon>Flavobacteriales</taxon>
        <taxon>Flavobacteriaceae</taxon>
    </lineage>
</organism>
<dbReference type="InterPro" id="IPR026444">
    <property type="entry name" value="Secre_tail"/>
</dbReference>
<evidence type="ECO:0000256" key="2">
    <source>
        <dbReference type="SAM" id="SignalP"/>
    </source>
</evidence>
<dbReference type="Proteomes" id="UP001151478">
    <property type="component" value="Unassembled WGS sequence"/>
</dbReference>
<evidence type="ECO:0000259" key="3">
    <source>
        <dbReference type="Pfam" id="PF02014"/>
    </source>
</evidence>
<dbReference type="EMBL" id="JAOSLC020000002">
    <property type="protein sequence ID" value="MDD7913072.1"/>
    <property type="molecule type" value="Genomic_DNA"/>
</dbReference>
<dbReference type="InterPro" id="IPR002861">
    <property type="entry name" value="Reeler_dom"/>
</dbReference>
<evidence type="ECO:0000313" key="5">
    <source>
        <dbReference type="EMBL" id="MDD7913072.1"/>
    </source>
</evidence>
<dbReference type="Gene3D" id="2.60.40.4060">
    <property type="entry name" value="Reeler domain"/>
    <property type="match status" value="1"/>
</dbReference>
<feature type="chain" id="PRO_5045093397" evidence="2">
    <location>
        <begin position="28"/>
        <end position="261"/>
    </location>
</feature>
<feature type="domain" description="Secretion system C-terminal sorting" evidence="4">
    <location>
        <begin position="189"/>
        <end position="259"/>
    </location>
</feature>
<keyword evidence="1 2" id="KW-0732">Signal</keyword>
<dbReference type="NCBIfam" id="TIGR04183">
    <property type="entry name" value="Por_Secre_tail"/>
    <property type="match status" value="1"/>
</dbReference>
<reference evidence="5" key="1">
    <citation type="submission" date="2023-02" db="EMBL/GenBank/DDBJ databases">
        <title>Polaribacter ponticola sp. nov., isolated from seawater.</title>
        <authorList>
            <person name="Baek J.H."/>
            <person name="Kim J.M."/>
            <person name="Choi D.G."/>
            <person name="Jeon C.O."/>
        </authorList>
    </citation>
    <scope>NUCLEOTIDE SEQUENCE</scope>
    <source>
        <strain evidence="5">MSW5</strain>
    </source>
</reference>
<dbReference type="RefSeq" id="WP_265724209.1">
    <property type="nucleotide sequence ID" value="NZ_JAOSLC020000002.1"/>
</dbReference>
<accession>A0ABT5S4N8</accession>
<sequence length="261" mass="27931">MKKNYFFRSFLLLIPVSALFLMSLSGGRDGGYSGSPGDSNTTCTQCHSGGNFNTSVSLQTEVPNTGYELGTTYGLQVDVSSSSNSRHGFQITAEKVSDGSKIGTFIADGTDNQLKNGGTHVTHTTAGNSKKSWNFNWKAPSTDVGAIKFYVAALAGNGSGTGGDEVVTTTSSNINVLGISEAKRLNFEMYPNPSSEKLTIQLPSGTDNATVEFYDYVGRLALSKKITRNDDEINVNNLSTGIYVLKVLSENKIGSQKFIKK</sequence>
<dbReference type="NCBIfam" id="NF041895">
    <property type="entry name" value="choice_anch_V"/>
    <property type="match status" value="1"/>
</dbReference>
<evidence type="ECO:0000256" key="1">
    <source>
        <dbReference type="ARBA" id="ARBA00022729"/>
    </source>
</evidence>
<evidence type="ECO:0000313" key="6">
    <source>
        <dbReference type="Proteomes" id="UP001151478"/>
    </source>
</evidence>
<name>A0ABT5S4N8_9FLAO</name>
<dbReference type="Pfam" id="PF18962">
    <property type="entry name" value="Por_Secre_tail"/>
    <property type="match status" value="1"/>
</dbReference>
<proteinExistence type="predicted"/>
<keyword evidence="6" id="KW-1185">Reference proteome</keyword>
<feature type="signal peptide" evidence="2">
    <location>
        <begin position="1"/>
        <end position="27"/>
    </location>
</feature>
<feature type="domain" description="Reelin" evidence="3">
    <location>
        <begin position="59"/>
        <end position="152"/>
    </location>
</feature>
<comment type="caution">
    <text evidence="5">The sequence shown here is derived from an EMBL/GenBank/DDBJ whole genome shotgun (WGS) entry which is preliminary data.</text>
</comment>
<dbReference type="Pfam" id="PF02014">
    <property type="entry name" value="Reeler"/>
    <property type="match status" value="1"/>
</dbReference>
<evidence type="ECO:0000259" key="4">
    <source>
        <dbReference type="Pfam" id="PF18962"/>
    </source>
</evidence>
<protein>
    <submittedName>
        <fullName evidence="5">T9SS type A sorting domain-containing protein</fullName>
    </submittedName>
</protein>